<reference evidence="1 2" key="1">
    <citation type="submission" date="2020-07" db="EMBL/GenBank/DDBJ databases">
        <title>Sequencing the genomes of 1000 actinobacteria strains.</title>
        <authorList>
            <person name="Klenk H.-P."/>
        </authorList>
    </citation>
    <scope>NUCLEOTIDE SEQUENCE [LARGE SCALE GENOMIC DNA]</scope>
    <source>
        <strain evidence="1 2">DSM 43814</strain>
    </source>
</reference>
<evidence type="ECO:0000313" key="2">
    <source>
        <dbReference type="Proteomes" id="UP000631553"/>
    </source>
</evidence>
<accession>A0ABX2RX69</accession>
<comment type="caution">
    <text evidence="1">The sequence shown here is derived from an EMBL/GenBank/DDBJ whole genome shotgun (WGS) entry which is preliminary data.</text>
</comment>
<proteinExistence type="predicted"/>
<evidence type="ECO:0000313" key="1">
    <source>
        <dbReference type="EMBL" id="NYF59788.1"/>
    </source>
</evidence>
<gene>
    <name evidence="1" type="ORF">HDA35_005619</name>
</gene>
<evidence type="ECO:0008006" key="3">
    <source>
        <dbReference type="Google" id="ProtNLM"/>
    </source>
</evidence>
<dbReference type="EMBL" id="JACCCQ010000001">
    <property type="protein sequence ID" value="NYF59788.1"/>
    <property type="molecule type" value="Genomic_DNA"/>
</dbReference>
<organism evidence="1 2">
    <name type="scientific">Micromonospora purpureochromogenes</name>
    <dbReference type="NCBI Taxonomy" id="47872"/>
    <lineage>
        <taxon>Bacteria</taxon>
        <taxon>Bacillati</taxon>
        <taxon>Actinomycetota</taxon>
        <taxon>Actinomycetes</taxon>
        <taxon>Micromonosporales</taxon>
        <taxon>Micromonosporaceae</taxon>
        <taxon>Micromonospora</taxon>
    </lineage>
</organism>
<protein>
    <recommendedName>
        <fullName evidence="3">SUKH-4 immunity protein</fullName>
    </recommendedName>
</protein>
<keyword evidence="2" id="KW-1185">Reference proteome</keyword>
<sequence>MGEFVAVSAFRTEDADGVLAAAGRFFSTNTWPAERVEGAQEVTDDDVVVFAPVNGWTVVLWPGYFTELAAAEFISRDLGVLTSTVRIHDGDYWSHSLLRNGVALDRFASMPDYFTDDPTEIARLTAKYAGQPAVIAEAVGCPVDQFAPYLVQVNLEDGEDEEGYYVEEPEMGRAFPDDEFELDSPWVFVDFWRRLGPRYPDNLSAYLGRLRLAEGWLDKLPGGDAEL</sequence>
<dbReference type="RefSeq" id="WP_179805414.1">
    <property type="nucleotide sequence ID" value="NZ_JACCCQ010000001.1"/>
</dbReference>
<name>A0ABX2RX69_9ACTN</name>
<dbReference type="Proteomes" id="UP000631553">
    <property type="component" value="Unassembled WGS sequence"/>
</dbReference>